<dbReference type="RefSeq" id="WP_136953742.1">
    <property type="nucleotide sequence ID" value="NZ_CP039712.1"/>
</dbReference>
<organism evidence="1 2">
    <name type="scientific">Vagococcus zengguangii</name>
    <dbReference type="NCBI Taxonomy" id="2571750"/>
    <lineage>
        <taxon>Bacteria</taxon>
        <taxon>Bacillati</taxon>
        <taxon>Bacillota</taxon>
        <taxon>Bacilli</taxon>
        <taxon>Lactobacillales</taxon>
        <taxon>Enterococcaceae</taxon>
        <taxon>Vagococcus</taxon>
    </lineage>
</organism>
<evidence type="ECO:0000313" key="2">
    <source>
        <dbReference type="Proteomes" id="UP000298615"/>
    </source>
</evidence>
<dbReference type="SUPFAM" id="SSF109604">
    <property type="entry name" value="HD-domain/PDEase-like"/>
    <property type="match status" value="1"/>
</dbReference>
<accession>A0A4D7CYI4</accession>
<gene>
    <name evidence="1" type="ORF">FA707_08045</name>
</gene>
<evidence type="ECO:0000313" key="1">
    <source>
        <dbReference type="EMBL" id="QCI86920.1"/>
    </source>
</evidence>
<dbReference type="Proteomes" id="UP000298615">
    <property type="component" value="Chromosome"/>
</dbReference>
<name>A0A4D7CYI4_9ENTE</name>
<dbReference type="Pfam" id="PF13328">
    <property type="entry name" value="HD_4"/>
    <property type="match status" value="1"/>
</dbReference>
<reference evidence="1 2" key="1">
    <citation type="submission" date="2019-04" db="EMBL/GenBank/DDBJ databases">
        <title>Vagococcus sp. nov., isolated from faeces of yaks (Bos grunniens).</title>
        <authorList>
            <person name="Ge Y."/>
        </authorList>
    </citation>
    <scope>NUCLEOTIDE SEQUENCE [LARGE SCALE GENOMIC DNA]</scope>
    <source>
        <strain evidence="1 2">MN-17</strain>
    </source>
</reference>
<proteinExistence type="predicted"/>
<dbReference type="OrthoDB" id="9802385at2"/>
<keyword evidence="2" id="KW-1185">Reference proteome</keyword>
<dbReference type="AlphaFoldDB" id="A0A4D7CYI4"/>
<dbReference type="KEGG" id="vao:FA707_08045"/>
<sequence>MKLNGQVDLAGENYLRHLITVGNIVKEQQHEEAVIAVAYLHDILEDTKVDESQLIIKFSQEIVEAVKVLTKPKYESYQDYLARVKTNEWARIVKLAELSHNSELSRIKNRKIMQRDRQRFEKYRSAMFYLEKVEGEDKGV</sequence>
<dbReference type="Gene3D" id="1.10.3210.10">
    <property type="entry name" value="Hypothetical protein af1432"/>
    <property type="match status" value="1"/>
</dbReference>
<protein>
    <submittedName>
        <fullName evidence="1">HD domain-containing protein</fullName>
    </submittedName>
</protein>
<dbReference type="EMBL" id="CP039712">
    <property type="protein sequence ID" value="QCI86920.1"/>
    <property type="molecule type" value="Genomic_DNA"/>
</dbReference>